<evidence type="ECO:0000259" key="11">
    <source>
        <dbReference type="Pfam" id="PF07885"/>
    </source>
</evidence>
<feature type="transmembrane region" description="Helical" evidence="9">
    <location>
        <begin position="94"/>
        <end position="114"/>
    </location>
</feature>
<keyword evidence="4" id="KW-0106">Calcium</keyword>
<proteinExistence type="predicted"/>
<dbReference type="Pfam" id="PF07885">
    <property type="entry name" value="Ion_trans_2"/>
    <property type="match status" value="2"/>
</dbReference>
<protein>
    <recommendedName>
        <fullName evidence="11">Potassium channel domain-containing protein</fullName>
    </recommendedName>
</protein>
<gene>
    <name evidence="12" type="ORF">TrLO_g10373</name>
</gene>
<evidence type="ECO:0000256" key="2">
    <source>
        <dbReference type="ARBA" id="ARBA00022448"/>
    </source>
</evidence>
<dbReference type="InterPro" id="IPR011992">
    <property type="entry name" value="EF-hand-dom_pair"/>
</dbReference>
<dbReference type="PANTHER" id="PTHR11003:SF291">
    <property type="entry name" value="IP11374P"/>
    <property type="match status" value="1"/>
</dbReference>
<feature type="transmembrane region" description="Helical" evidence="9">
    <location>
        <begin position="152"/>
        <end position="174"/>
    </location>
</feature>
<keyword evidence="6" id="KW-0406">Ion transport</keyword>
<comment type="caution">
    <text evidence="12">The sequence shown here is derived from an EMBL/GenBank/DDBJ whole genome shotgun (WGS) entry which is preliminary data.</text>
</comment>
<feature type="transmembrane region" description="Helical" evidence="9">
    <location>
        <begin position="126"/>
        <end position="146"/>
    </location>
</feature>
<dbReference type="EMBL" id="BRXW01000419">
    <property type="protein sequence ID" value="GMH52621.1"/>
    <property type="molecule type" value="Genomic_DNA"/>
</dbReference>
<dbReference type="Gene3D" id="1.10.287.70">
    <property type="match status" value="2"/>
</dbReference>
<comment type="subcellular location">
    <subcellularLocation>
        <location evidence="1">Membrane</location>
        <topology evidence="1">Multi-pass membrane protein</topology>
    </subcellularLocation>
</comment>
<dbReference type="PROSITE" id="PS00018">
    <property type="entry name" value="EF_HAND_1"/>
    <property type="match status" value="1"/>
</dbReference>
<dbReference type="InterPro" id="IPR013099">
    <property type="entry name" value="K_chnl_dom"/>
</dbReference>
<dbReference type="InterPro" id="IPR003280">
    <property type="entry name" value="2pore_dom_K_chnl"/>
</dbReference>
<dbReference type="SUPFAM" id="SSF47473">
    <property type="entry name" value="EF-hand"/>
    <property type="match status" value="1"/>
</dbReference>
<feature type="transmembrane region" description="Helical" evidence="9">
    <location>
        <begin position="211"/>
        <end position="228"/>
    </location>
</feature>
<keyword evidence="2" id="KW-0813">Transport</keyword>
<dbReference type="InterPro" id="IPR018247">
    <property type="entry name" value="EF_Hand_1_Ca_BS"/>
</dbReference>
<dbReference type="GO" id="GO:0005737">
    <property type="term" value="C:cytoplasm"/>
    <property type="evidence" value="ECO:0007669"/>
    <property type="project" value="UniProtKB-ARBA"/>
</dbReference>
<dbReference type="SUPFAM" id="SSF81324">
    <property type="entry name" value="Voltage-gated potassium channels"/>
    <property type="match status" value="2"/>
</dbReference>
<feature type="domain" description="Potassium channel" evidence="11">
    <location>
        <begin position="216"/>
        <end position="283"/>
    </location>
</feature>
<evidence type="ECO:0000256" key="8">
    <source>
        <dbReference type="ARBA" id="ARBA00023303"/>
    </source>
</evidence>
<dbReference type="GO" id="GO:0005886">
    <property type="term" value="C:plasma membrane"/>
    <property type="evidence" value="ECO:0007669"/>
    <property type="project" value="TreeGrafter"/>
</dbReference>
<evidence type="ECO:0000313" key="13">
    <source>
        <dbReference type="Proteomes" id="UP001165122"/>
    </source>
</evidence>
<feature type="chain" id="PRO_5040743626" description="Potassium channel domain-containing protein" evidence="10">
    <location>
        <begin position="23"/>
        <end position="432"/>
    </location>
</feature>
<dbReference type="AlphaFoldDB" id="A0A9W6ZI36"/>
<evidence type="ECO:0000256" key="6">
    <source>
        <dbReference type="ARBA" id="ARBA00023065"/>
    </source>
</evidence>
<organism evidence="12 13">
    <name type="scientific">Triparma laevis f. longispina</name>
    <dbReference type="NCBI Taxonomy" id="1714387"/>
    <lineage>
        <taxon>Eukaryota</taxon>
        <taxon>Sar</taxon>
        <taxon>Stramenopiles</taxon>
        <taxon>Ochrophyta</taxon>
        <taxon>Bolidophyceae</taxon>
        <taxon>Parmales</taxon>
        <taxon>Triparmaceae</taxon>
        <taxon>Triparma</taxon>
    </lineage>
</organism>
<keyword evidence="8" id="KW-0407">Ion channel</keyword>
<sequence length="432" mass="48503">MMRTAGVYIVILVLECCVLARAFHLPPNPIHYRIQPDALSRTRSTPLHSSSNPNDGSFSSIPPAPFDAPSSFVNDPAQSTTALRRTVHTAFPQILTYSTLSTLLFSFFYFRSSLLLYSSSPSVDSLYFLFTTLSNVGFGDVLPTPITTNFSRFLTTLISSIGVILTGMFSAFIVGGRLNSSINKLNPSSSTTSTWSNFLFGSKKKILQNSILALSMLTLTFSLLMYILEPTWTLKASAYFTLTTLNTLGMGDITPTLPCTKLLTSFFTILGSLIFGGFVGLAATIPIDLREKNFKMKMLQELPDELDEETFDYLARSERVRELGLSENDGYCTRDEFTLLMLVELGVVTEDDLQMCRRKFEKLDVDQSGSITKVDLYLVKGKTVAREFVKGFFATSWRKLRRRNKIDSSILVEVEKEEKDPYEIKQKYTYDI</sequence>
<reference evidence="13" key="1">
    <citation type="journal article" date="2023" name="Commun. Biol.">
        <title>Genome analysis of Parmales, the sister group of diatoms, reveals the evolutionary specialization of diatoms from phago-mixotrophs to photoautotrophs.</title>
        <authorList>
            <person name="Ban H."/>
            <person name="Sato S."/>
            <person name="Yoshikawa S."/>
            <person name="Yamada K."/>
            <person name="Nakamura Y."/>
            <person name="Ichinomiya M."/>
            <person name="Sato N."/>
            <person name="Blanc-Mathieu R."/>
            <person name="Endo H."/>
            <person name="Kuwata A."/>
            <person name="Ogata H."/>
        </authorList>
    </citation>
    <scope>NUCLEOTIDE SEQUENCE [LARGE SCALE GENOMIC DNA]</scope>
    <source>
        <strain evidence="13">NIES 3700</strain>
    </source>
</reference>
<evidence type="ECO:0000256" key="4">
    <source>
        <dbReference type="ARBA" id="ARBA00022837"/>
    </source>
</evidence>
<evidence type="ECO:0000256" key="1">
    <source>
        <dbReference type="ARBA" id="ARBA00004141"/>
    </source>
</evidence>
<dbReference type="GO" id="GO:0022841">
    <property type="term" value="F:potassium ion leak channel activity"/>
    <property type="evidence" value="ECO:0007669"/>
    <property type="project" value="TreeGrafter"/>
</dbReference>
<keyword evidence="5 9" id="KW-1133">Transmembrane helix</keyword>
<feature type="domain" description="Potassium channel" evidence="11">
    <location>
        <begin position="101"/>
        <end position="173"/>
    </location>
</feature>
<evidence type="ECO:0000256" key="3">
    <source>
        <dbReference type="ARBA" id="ARBA00022692"/>
    </source>
</evidence>
<name>A0A9W6ZI36_9STRA</name>
<dbReference type="GO" id="GO:0030322">
    <property type="term" value="P:stabilization of membrane potential"/>
    <property type="evidence" value="ECO:0007669"/>
    <property type="project" value="TreeGrafter"/>
</dbReference>
<keyword evidence="13" id="KW-1185">Reference proteome</keyword>
<keyword evidence="7 9" id="KW-0472">Membrane</keyword>
<feature type="transmembrane region" description="Helical" evidence="9">
    <location>
        <begin position="266"/>
        <end position="289"/>
    </location>
</feature>
<dbReference type="OrthoDB" id="415460at2759"/>
<evidence type="ECO:0000256" key="7">
    <source>
        <dbReference type="ARBA" id="ARBA00023136"/>
    </source>
</evidence>
<dbReference type="GO" id="GO:0015271">
    <property type="term" value="F:outward rectifier potassium channel activity"/>
    <property type="evidence" value="ECO:0007669"/>
    <property type="project" value="TreeGrafter"/>
</dbReference>
<evidence type="ECO:0000313" key="12">
    <source>
        <dbReference type="EMBL" id="GMH52621.1"/>
    </source>
</evidence>
<feature type="signal peptide" evidence="10">
    <location>
        <begin position="1"/>
        <end position="22"/>
    </location>
</feature>
<evidence type="ECO:0000256" key="10">
    <source>
        <dbReference type="SAM" id="SignalP"/>
    </source>
</evidence>
<dbReference type="PANTHER" id="PTHR11003">
    <property type="entry name" value="POTASSIUM CHANNEL, SUBFAMILY K"/>
    <property type="match status" value="1"/>
</dbReference>
<evidence type="ECO:0000256" key="5">
    <source>
        <dbReference type="ARBA" id="ARBA00022989"/>
    </source>
</evidence>
<evidence type="ECO:0000256" key="9">
    <source>
        <dbReference type="SAM" id="Phobius"/>
    </source>
</evidence>
<accession>A0A9W6ZI36</accession>
<keyword evidence="3 9" id="KW-0812">Transmembrane</keyword>
<keyword evidence="10" id="KW-0732">Signal</keyword>
<dbReference type="Proteomes" id="UP001165122">
    <property type="component" value="Unassembled WGS sequence"/>
</dbReference>